<evidence type="ECO:0000259" key="6">
    <source>
        <dbReference type="Pfam" id="PF22780"/>
    </source>
</evidence>
<dbReference type="PANTHER" id="PTHR42887">
    <property type="entry name" value="OS12G0638800 PROTEIN"/>
    <property type="match status" value="1"/>
</dbReference>
<reference evidence="7 8" key="4">
    <citation type="journal article" date="2009" name="Appl. Environ. Microbiol.">
        <title>Comparative genome-wide transcriptional profiling of Azorhizobium caulinodans ORS571 grown under free-living and symbiotic conditions.</title>
        <authorList>
            <person name="Tsukada S."/>
            <person name="Aono T."/>
            <person name="Akiba N."/>
            <person name="Lee KB."/>
            <person name="Liu CT."/>
            <person name="Toyazaki H."/>
            <person name="Oyaizu H."/>
        </authorList>
    </citation>
    <scope>NUCLEOTIDE SEQUENCE [LARGE SCALE GENOMIC DNA]</scope>
    <source>
        <strain evidence="8">ATCC 43989 / DSM 5975 / JCM 20966 / LMG 6465 / NBRC 14845 / NCIMB 13405 / ORS 571</strain>
    </source>
</reference>
<dbReference type="Gene3D" id="3.50.50.60">
    <property type="entry name" value="FAD/NAD(P)-binding domain"/>
    <property type="match status" value="1"/>
</dbReference>
<sequence length="405" mass="42470">MQSRVSKVAVIGAGPAGLMAASCLAQAGVSVELFDRMPSPARKFLMAGRGGLNLTHSEPLERFLARYGSAAGRLAPAIRAFPPDALRAFAEGLGEETFVGSSGRVFPKSFKASPMLRAWLRHLAAAGVTLSARHHWTGWDADGALTFETPEGPRAVRVDATVLALGGASWPRLGADGGWRAVLEGAGLQVALFAPANMGVLLNWSAHLVPRFAGTPLKRIALACGAEHVRGEAVITAQGLEGGAIYALSRQIREAVERQGQADLVMDLRPDLSLDVLAQRLAAAPARLSFSERLRKAAGLAPVQIALLREGMNARPAEAAALARRIKALPLTVMGVCGLERAISSAGGLAWDEVGPDYALKACPDVFVCGEMLDWEAPTGGYLLQACFSTAVAAAEGVKARLKSD</sequence>
<dbReference type="InterPro" id="IPR022460">
    <property type="entry name" value="Flavoprotein_PP4765"/>
</dbReference>
<protein>
    <recommendedName>
        <fullName evidence="9">NAD(FAD)-utilizing dehydrogenase</fullName>
    </recommendedName>
</protein>
<dbReference type="NCBIfam" id="TIGR03862">
    <property type="entry name" value="flavo_PP4765"/>
    <property type="match status" value="1"/>
</dbReference>
<dbReference type="Gene3D" id="2.40.30.10">
    <property type="entry name" value="Translation factors"/>
    <property type="match status" value="1"/>
</dbReference>
<gene>
    <name evidence="7" type="ordered locus">AZC_0999</name>
</gene>
<reference evidence="7 8" key="5">
    <citation type="journal article" date="2010" name="Appl. Environ. Microbiol.">
        <title>phrR-like gene praR of Azorhizobium caulinodans ORS571 is essential for symbiosis with Sesbania rostrata and is involved in expression of reb genes.</title>
        <authorList>
            <person name="Akiba N."/>
            <person name="Aono T."/>
            <person name="Toyazaki H."/>
            <person name="Sato S."/>
            <person name="Oyaizu H."/>
        </authorList>
    </citation>
    <scope>NUCLEOTIDE SEQUENCE [LARGE SCALE GENOMIC DNA]</scope>
    <source>
        <strain evidence="8">ATCC 43989 / DSM 5975 / JCM 20966 / LMG 6465 / NBRC 14845 / NCIMB 13405 / ORS 571</strain>
    </source>
</reference>
<keyword evidence="4" id="KW-0732">Signal</keyword>
<dbReference type="InterPro" id="IPR023166">
    <property type="entry name" value="BaiN-like_dom_sf"/>
</dbReference>
<dbReference type="NCBIfam" id="TIGR00275">
    <property type="entry name" value="aminoacetone oxidase family FAD-binding enzyme"/>
    <property type="match status" value="1"/>
</dbReference>
<dbReference type="RefSeq" id="WP_012169530.1">
    <property type="nucleotide sequence ID" value="NC_009937.1"/>
</dbReference>
<reference evidence="7 8" key="1">
    <citation type="journal article" date="2007" name="Appl. Environ. Microbiol.">
        <title>Rhizobial factors required for stem nodule maturation and maintenance in Sesbania rostrata-Azorhizobium caulinodans ORS571 symbiosis.</title>
        <authorList>
            <person name="Suzuki S."/>
            <person name="Aono T."/>
            <person name="Lee KB."/>
            <person name="Suzuki T."/>
            <person name="Liu CT."/>
            <person name="Miwa H."/>
            <person name="Wakao S."/>
            <person name="Iki T."/>
            <person name="Oyaizu H."/>
        </authorList>
    </citation>
    <scope>NUCLEOTIDE SEQUENCE [LARGE SCALE GENOMIC DNA]</scope>
    <source>
        <strain evidence="8">ATCC 43989 / DSM 5975 / JCM 20966 / LMG 6465 / NBRC 14845 / NCIMB 13405 / ORS 571</strain>
    </source>
</reference>
<reference evidence="8" key="2">
    <citation type="submission" date="2007-04" db="EMBL/GenBank/DDBJ databases">
        <title>Complete genome sequence of the nitrogen-fixing bacterium Azorhizobium caulinodans ORS571.</title>
        <authorList>
            <person name="Lee K.B."/>
            <person name="Backer P.D."/>
            <person name="Aono T."/>
            <person name="Liu C.T."/>
            <person name="Suzuki S."/>
            <person name="Suzuki T."/>
            <person name="Kaneko T."/>
            <person name="Yamada M."/>
            <person name="Tabata S."/>
            <person name="Kupfer D.M."/>
            <person name="Najar F.Z."/>
            <person name="Wiley G.B."/>
            <person name="Roe B."/>
            <person name="Binnewies T."/>
            <person name="Ussery D."/>
            <person name="Vereecke D."/>
            <person name="Gevers D."/>
            <person name="Holsters M."/>
            <person name="Oyaizu H."/>
        </authorList>
    </citation>
    <scope>NUCLEOTIDE SEQUENCE [LARGE SCALE GENOMIC DNA]</scope>
    <source>
        <strain evidence="8">ATCC 43989 / DSM 5975 / JCM 20966 / LMG 6465 / NBRC 14845 / NCIMB 13405 / ORS 571</strain>
    </source>
</reference>
<evidence type="ECO:0000256" key="2">
    <source>
        <dbReference type="ARBA" id="ARBA00022630"/>
    </source>
</evidence>
<reference evidence="7 8" key="3">
    <citation type="journal article" date="2008" name="BMC Genomics">
        <title>The genome of the versatile nitrogen fixer Azorhizobium caulinodans ORS571.</title>
        <authorList>
            <person name="Lee KB."/>
            <person name="Backer P.D."/>
            <person name="Aono T."/>
            <person name="Liu CT."/>
            <person name="Suzuki S."/>
            <person name="Suzuki T."/>
            <person name="Kaneko T."/>
            <person name="Yamada M."/>
            <person name="Tabata S."/>
            <person name="Kupfer D.M."/>
            <person name="Najar F.Z."/>
            <person name="Wiley G.B."/>
            <person name="Roe B."/>
            <person name="Binnewies T.T."/>
            <person name="Ussery D.W."/>
            <person name="D'Haeze W."/>
            <person name="Herder J.D."/>
            <person name="Gevers D."/>
            <person name="Vereecke D."/>
            <person name="Holsters M."/>
            <person name="Oyaizu H."/>
        </authorList>
    </citation>
    <scope>NUCLEOTIDE SEQUENCE [LARGE SCALE GENOMIC DNA]</scope>
    <source>
        <strain evidence="8">ATCC 43989 / DSM 5975 / JCM 20966 / LMG 6465 / NBRC 14845 / NCIMB 13405 / ORS 571</strain>
    </source>
</reference>
<dbReference type="SUPFAM" id="SSF160996">
    <property type="entry name" value="HI0933 insert domain-like"/>
    <property type="match status" value="1"/>
</dbReference>
<dbReference type="Pfam" id="PF03486">
    <property type="entry name" value="HI0933_like"/>
    <property type="match status" value="1"/>
</dbReference>
<dbReference type="Proteomes" id="UP000000270">
    <property type="component" value="Chromosome"/>
</dbReference>
<dbReference type="InterPro" id="IPR055178">
    <property type="entry name" value="RsdA/BaiN/AoA(So)-like_dom"/>
</dbReference>
<dbReference type="PRINTS" id="PR00419">
    <property type="entry name" value="ADXRDTASE"/>
</dbReference>
<dbReference type="Gene3D" id="1.10.8.260">
    <property type="entry name" value="HI0933 insert domain-like"/>
    <property type="match status" value="1"/>
</dbReference>
<dbReference type="PANTHER" id="PTHR42887:SF1">
    <property type="entry name" value="BLR3961 PROTEIN"/>
    <property type="match status" value="1"/>
</dbReference>
<dbReference type="InterPro" id="IPR004792">
    <property type="entry name" value="BaiN-like"/>
</dbReference>
<proteinExistence type="predicted"/>
<dbReference type="STRING" id="438753.AZC_0999"/>
<dbReference type="KEGG" id="azc:AZC_0999"/>
<comment type="cofactor">
    <cofactor evidence="1">
        <name>FAD</name>
        <dbReference type="ChEBI" id="CHEBI:57692"/>
    </cofactor>
</comment>
<organism evidence="7 8">
    <name type="scientific">Azorhizobium caulinodans (strain ATCC 43989 / DSM 5975 / JCM 20966 / LMG 6465 / NBRC 14845 / NCIMB 13405 / ORS 571)</name>
    <dbReference type="NCBI Taxonomy" id="438753"/>
    <lineage>
        <taxon>Bacteria</taxon>
        <taxon>Pseudomonadati</taxon>
        <taxon>Pseudomonadota</taxon>
        <taxon>Alphaproteobacteria</taxon>
        <taxon>Hyphomicrobiales</taxon>
        <taxon>Xanthobacteraceae</taxon>
        <taxon>Azorhizobium</taxon>
    </lineage>
</organism>
<keyword evidence="2" id="KW-0285">Flavoprotein</keyword>
<dbReference type="SUPFAM" id="SSF51905">
    <property type="entry name" value="FAD/NAD(P)-binding domain"/>
    <property type="match status" value="1"/>
</dbReference>
<dbReference type="EMBL" id="AP009384">
    <property type="protein sequence ID" value="BAF86997.1"/>
    <property type="molecule type" value="Genomic_DNA"/>
</dbReference>
<keyword evidence="3" id="KW-0274">FAD</keyword>
<keyword evidence="8" id="KW-1185">Reference proteome</keyword>
<dbReference type="Pfam" id="PF22780">
    <property type="entry name" value="HI0933_like_1st"/>
    <property type="match status" value="1"/>
</dbReference>
<reference evidence="7 8" key="6">
    <citation type="journal article" date="2011" name="Appl. Environ. Microbiol.">
        <title>Involvement of the azorhizobial chromosome partition gene (parA) in the onset of bacteroid differentiation during Sesbania rostrata stem nodule development.</title>
        <authorList>
            <person name="Liu CT."/>
            <person name="Lee KB."/>
            <person name="Wang YS."/>
            <person name="Peng MH."/>
            <person name="Lee KT."/>
            <person name="Suzuki S."/>
            <person name="Suzuki T."/>
            <person name="Oyaizu H."/>
        </authorList>
    </citation>
    <scope>NUCLEOTIDE SEQUENCE [LARGE SCALE GENOMIC DNA]</scope>
    <source>
        <strain evidence="8">ATCC 43989 / DSM 5975 / JCM 20966 / LMG 6465 / NBRC 14845 / NCIMB 13405 / ORS 571</strain>
    </source>
</reference>
<dbReference type="HOGENOM" id="CLU_025174_1_0_5"/>
<feature type="signal peptide" evidence="4">
    <location>
        <begin position="1"/>
        <end position="27"/>
    </location>
</feature>
<dbReference type="PROSITE" id="PS51257">
    <property type="entry name" value="PROKAR_LIPOPROTEIN"/>
    <property type="match status" value="1"/>
</dbReference>
<dbReference type="AlphaFoldDB" id="A8HV16"/>
<name>A8HV16_AZOC5</name>
<feature type="domain" description="RsdA/BaiN/AoA(So)-like insert" evidence="6">
    <location>
        <begin position="195"/>
        <end position="344"/>
    </location>
</feature>
<feature type="domain" description="RsdA/BaiN/AoA(So)-like Rossmann fold-like" evidence="5">
    <location>
        <begin position="7"/>
        <end position="396"/>
    </location>
</feature>
<evidence type="ECO:0000256" key="4">
    <source>
        <dbReference type="SAM" id="SignalP"/>
    </source>
</evidence>
<dbReference type="InterPro" id="IPR036188">
    <property type="entry name" value="FAD/NAD-bd_sf"/>
</dbReference>
<dbReference type="InterPro" id="IPR057661">
    <property type="entry name" value="RsdA/BaiN/AoA(So)_Rossmann"/>
</dbReference>
<evidence type="ECO:0000259" key="5">
    <source>
        <dbReference type="Pfam" id="PF03486"/>
    </source>
</evidence>
<evidence type="ECO:0008006" key="9">
    <source>
        <dbReference type="Google" id="ProtNLM"/>
    </source>
</evidence>
<feature type="chain" id="PRO_5002720711" description="NAD(FAD)-utilizing dehydrogenase" evidence="4">
    <location>
        <begin position="28"/>
        <end position="405"/>
    </location>
</feature>
<accession>A8HV16</accession>
<evidence type="ECO:0000256" key="1">
    <source>
        <dbReference type="ARBA" id="ARBA00001974"/>
    </source>
</evidence>
<dbReference type="eggNOG" id="COG2081">
    <property type="taxonomic scope" value="Bacteria"/>
</dbReference>
<evidence type="ECO:0000313" key="7">
    <source>
        <dbReference type="EMBL" id="BAF86997.1"/>
    </source>
</evidence>
<evidence type="ECO:0000313" key="8">
    <source>
        <dbReference type="Proteomes" id="UP000000270"/>
    </source>
</evidence>
<evidence type="ECO:0000256" key="3">
    <source>
        <dbReference type="ARBA" id="ARBA00022827"/>
    </source>
</evidence>